<evidence type="ECO:0000313" key="1">
    <source>
        <dbReference type="EMBL" id="MDR7134340.1"/>
    </source>
</evidence>
<keyword evidence="2" id="KW-1185">Reference proteome</keyword>
<proteinExistence type="predicted"/>
<evidence type="ECO:0000313" key="2">
    <source>
        <dbReference type="Proteomes" id="UP001251524"/>
    </source>
</evidence>
<protein>
    <submittedName>
        <fullName evidence="1">Uncharacterized protein</fullName>
    </submittedName>
</protein>
<dbReference type="Proteomes" id="UP001251524">
    <property type="component" value="Unassembled WGS sequence"/>
</dbReference>
<dbReference type="EMBL" id="JAVDVY010000001">
    <property type="protein sequence ID" value="MDR7134340.1"/>
    <property type="molecule type" value="Genomic_DNA"/>
</dbReference>
<reference evidence="1 2" key="1">
    <citation type="submission" date="2023-07" db="EMBL/GenBank/DDBJ databases">
        <title>Sorghum-associated microbial communities from plants grown in Nebraska, USA.</title>
        <authorList>
            <person name="Schachtman D."/>
        </authorList>
    </citation>
    <scope>NUCLEOTIDE SEQUENCE [LARGE SCALE GENOMIC DNA]</scope>
    <source>
        <strain evidence="1 2">BE198</strain>
    </source>
</reference>
<organism evidence="1 2">
    <name type="scientific">Lysobacter niastensis</name>
    <dbReference type="NCBI Taxonomy" id="380629"/>
    <lineage>
        <taxon>Bacteria</taxon>
        <taxon>Pseudomonadati</taxon>
        <taxon>Pseudomonadota</taxon>
        <taxon>Gammaproteobacteria</taxon>
        <taxon>Lysobacterales</taxon>
        <taxon>Lysobacteraceae</taxon>
        <taxon>Lysobacter</taxon>
    </lineage>
</organism>
<comment type="caution">
    <text evidence="1">The sequence shown here is derived from an EMBL/GenBank/DDBJ whole genome shotgun (WGS) entry which is preliminary data.</text>
</comment>
<name>A0ABU1WAG4_9GAMM</name>
<sequence length="105" mass="11502">MLSFAVGTGLAGPRTGAVTSSVRALSDLEARMSRGAIRLQGLDLSPIERAALYTLLQRRPVFKWEREALTDGTTRSLEEKGLIARDGEHWQVTEKVLAEAAPLLR</sequence>
<accession>A0ABU1WAG4</accession>
<gene>
    <name evidence="1" type="ORF">J2X06_001524</name>
</gene>